<keyword evidence="4 9" id="KW-0547">Nucleotide-binding</keyword>
<dbReference type="SUPFAM" id="SSF56112">
    <property type="entry name" value="Protein kinase-like (PK-like)"/>
    <property type="match status" value="1"/>
</dbReference>
<feature type="compositionally biased region" description="Basic and acidic residues" evidence="11">
    <location>
        <begin position="439"/>
        <end position="468"/>
    </location>
</feature>
<dbReference type="Pfam" id="PF00069">
    <property type="entry name" value="Pkinase"/>
    <property type="match status" value="1"/>
</dbReference>
<dbReference type="CDD" id="cd13220">
    <property type="entry name" value="PH-GRAM_GRAMDC"/>
    <property type="match status" value="1"/>
</dbReference>
<feature type="domain" description="Protein kinase" evidence="12">
    <location>
        <begin position="146"/>
        <end position="388"/>
    </location>
</feature>
<dbReference type="SMART" id="SM00220">
    <property type="entry name" value="S_TKc"/>
    <property type="match status" value="1"/>
</dbReference>
<dbReference type="RefSeq" id="XP_004342354.1">
    <property type="nucleotide sequence ID" value="XM_004342305.1"/>
</dbReference>
<organism evidence="13 14">
    <name type="scientific">Acanthamoeba castellanii (strain ATCC 30010 / Neff)</name>
    <dbReference type="NCBI Taxonomy" id="1257118"/>
    <lineage>
        <taxon>Eukaryota</taxon>
        <taxon>Amoebozoa</taxon>
        <taxon>Discosea</taxon>
        <taxon>Longamoebia</taxon>
        <taxon>Centramoebida</taxon>
        <taxon>Acanthamoebidae</taxon>
        <taxon>Acanthamoeba</taxon>
    </lineage>
</organism>
<dbReference type="InterPro" id="IPR004182">
    <property type="entry name" value="GRAM"/>
</dbReference>
<evidence type="ECO:0000256" key="11">
    <source>
        <dbReference type="SAM" id="MobiDB-lite"/>
    </source>
</evidence>
<sequence length="542" mass="63288">MKQKEFVKLFELSQEEEILYAYHCSLKEKGKLLIEGHVYLTQNYLCFYAHFFGRERKITIKWEQVKGLERKSTAKIIPNAILVRLKGNKEVLFRNFLNRHEAYTVMDRLWNKKQLSVKSTEIAQLTQQKDWMKQLKRAMKEKADRYEVVGKLGEGGFGLVFVVLDKRDFRQYVLKEVCCINEEEAKDAMREMVLLRLLRHPYIVKYKDFWQEKLHVFIVMEYCQGGDVSAVIEEGIPIPEKRVVTWLIQILLALAHIHSHNVLHRDIKPGNLFLNKWKDIKIGDFGLSTVRKNKKKQHQTPVGTMGYAAPELLKGKAYNEKSDMYALGCCLYEILTLRSVYDDEHDGCFPMPIPSLYSHQLTEILHSLLHEQDTKRPSAKDLLDHPFLQEEARNIRTQSEIYAELQQREDEADELRLKVNVLQQEVRRLKPSARLTSDATRREEEVISDTDSRGSEHESGKGKEEVGDRSPTTSSEEERVCDEADEDEDEEDEEDDNEAEERYLEWKRMKEQQATRGWQTERVVTNSSATSLAALRRNSVMG</sequence>
<keyword evidence="6 9" id="KW-0067">ATP-binding</keyword>
<feature type="compositionally biased region" description="Basic and acidic residues" evidence="11">
    <location>
        <begin position="500"/>
        <end position="513"/>
    </location>
</feature>
<keyword evidence="5 13" id="KW-0418">Kinase</keyword>
<dbReference type="InterPro" id="IPR011009">
    <property type="entry name" value="Kinase-like_dom_sf"/>
</dbReference>
<feature type="compositionally biased region" description="Polar residues" evidence="11">
    <location>
        <begin position="514"/>
        <end position="526"/>
    </location>
</feature>
<keyword evidence="2" id="KW-0723">Serine/threonine-protein kinase</keyword>
<evidence type="ECO:0000256" key="3">
    <source>
        <dbReference type="ARBA" id="ARBA00022679"/>
    </source>
</evidence>
<dbReference type="Gene3D" id="1.10.510.10">
    <property type="entry name" value="Transferase(Phosphotransferase) domain 1"/>
    <property type="match status" value="1"/>
</dbReference>
<dbReference type="GeneID" id="14921091"/>
<name>L8H402_ACACF</name>
<comment type="catalytic activity">
    <reaction evidence="8">
        <text>L-seryl-[protein] + ATP = O-phospho-L-seryl-[protein] + ADP + H(+)</text>
        <dbReference type="Rhea" id="RHEA:17989"/>
        <dbReference type="Rhea" id="RHEA-COMP:9863"/>
        <dbReference type="Rhea" id="RHEA-COMP:11604"/>
        <dbReference type="ChEBI" id="CHEBI:15378"/>
        <dbReference type="ChEBI" id="CHEBI:29999"/>
        <dbReference type="ChEBI" id="CHEBI:30616"/>
        <dbReference type="ChEBI" id="CHEBI:83421"/>
        <dbReference type="ChEBI" id="CHEBI:456216"/>
        <dbReference type="EC" id="2.7.11.1"/>
    </reaction>
</comment>
<dbReference type="SMART" id="SM00568">
    <property type="entry name" value="GRAM"/>
    <property type="match status" value="1"/>
</dbReference>
<evidence type="ECO:0000256" key="6">
    <source>
        <dbReference type="ARBA" id="ARBA00022840"/>
    </source>
</evidence>
<evidence type="ECO:0000256" key="4">
    <source>
        <dbReference type="ARBA" id="ARBA00022741"/>
    </source>
</evidence>
<dbReference type="AlphaFoldDB" id="L8H402"/>
<evidence type="ECO:0000256" key="5">
    <source>
        <dbReference type="ARBA" id="ARBA00022777"/>
    </source>
</evidence>
<dbReference type="VEuPathDB" id="AmoebaDB:ACA1_117170"/>
<dbReference type="PROSITE" id="PS50011">
    <property type="entry name" value="PROTEIN_KINASE_DOM"/>
    <property type="match status" value="1"/>
</dbReference>
<keyword evidence="14" id="KW-1185">Reference proteome</keyword>
<protein>
    <recommendedName>
        <fullName evidence="1">non-specific serine/threonine protein kinase</fullName>
        <ecNumber evidence="1">2.7.11.1</ecNumber>
    </recommendedName>
</protein>
<evidence type="ECO:0000256" key="2">
    <source>
        <dbReference type="ARBA" id="ARBA00022527"/>
    </source>
</evidence>
<keyword evidence="3" id="KW-0808">Transferase</keyword>
<evidence type="ECO:0000256" key="7">
    <source>
        <dbReference type="ARBA" id="ARBA00047899"/>
    </source>
</evidence>
<dbReference type="OrthoDB" id="248923at2759"/>
<gene>
    <name evidence="13" type="ORF">ACA1_117170</name>
</gene>
<feature type="region of interest" description="Disordered" evidence="11">
    <location>
        <begin position="433"/>
        <end position="526"/>
    </location>
</feature>
<dbReference type="PROSITE" id="PS00107">
    <property type="entry name" value="PROTEIN_KINASE_ATP"/>
    <property type="match status" value="1"/>
</dbReference>
<dbReference type="Pfam" id="PF02893">
    <property type="entry name" value="GRAM"/>
    <property type="match status" value="1"/>
</dbReference>
<dbReference type="InterPro" id="IPR051131">
    <property type="entry name" value="NEK_Ser/Thr_kinase_NIMA"/>
</dbReference>
<comment type="catalytic activity">
    <reaction evidence="7">
        <text>L-threonyl-[protein] + ATP = O-phospho-L-threonyl-[protein] + ADP + H(+)</text>
        <dbReference type="Rhea" id="RHEA:46608"/>
        <dbReference type="Rhea" id="RHEA-COMP:11060"/>
        <dbReference type="Rhea" id="RHEA-COMP:11605"/>
        <dbReference type="ChEBI" id="CHEBI:15378"/>
        <dbReference type="ChEBI" id="CHEBI:30013"/>
        <dbReference type="ChEBI" id="CHEBI:30616"/>
        <dbReference type="ChEBI" id="CHEBI:61977"/>
        <dbReference type="ChEBI" id="CHEBI:456216"/>
        <dbReference type="EC" id="2.7.11.1"/>
    </reaction>
</comment>
<reference evidence="13 14" key="1">
    <citation type="journal article" date="2013" name="Genome Biol.">
        <title>Genome of Acanthamoeba castellanii highlights extensive lateral gene transfer and early evolution of tyrosine kinase signaling.</title>
        <authorList>
            <person name="Clarke M."/>
            <person name="Lohan A.J."/>
            <person name="Liu B."/>
            <person name="Lagkouvardos I."/>
            <person name="Roy S."/>
            <person name="Zafar N."/>
            <person name="Bertelli C."/>
            <person name="Schilde C."/>
            <person name="Kianianmomeni A."/>
            <person name="Burglin T.R."/>
            <person name="Frech C."/>
            <person name="Turcotte B."/>
            <person name="Kopec K.O."/>
            <person name="Synnott J.M."/>
            <person name="Choo C."/>
            <person name="Paponov I."/>
            <person name="Finkler A."/>
            <person name="Soon Heng Tan C."/>
            <person name="Hutchins A.P."/>
            <person name="Weinmeier T."/>
            <person name="Rattei T."/>
            <person name="Chu J.S."/>
            <person name="Gimenez G."/>
            <person name="Irimia M."/>
            <person name="Rigden D.J."/>
            <person name="Fitzpatrick D.A."/>
            <person name="Lorenzo-Morales J."/>
            <person name="Bateman A."/>
            <person name="Chiu C.H."/>
            <person name="Tang P."/>
            <person name="Hegemann P."/>
            <person name="Fromm H."/>
            <person name="Raoult D."/>
            <person name="Greub G."/>
            <person name="Miranda-Saavedra D."/>
            <person name="Chen N."/>
            <person name="Nash P."/>
            <person name="Ginger M.L."/>
            <person name="Horn M."/>
            <person name="Schaap P."/>
            <person name="Caler L."/>
            <person name="Loftus B."/>
        </authorList>
    </citation>
    <scope>NUCLEOTIDE SEQUENCE [LARGE SCALE GENOMIC DNA]</scope>
    <source>
        <strain evidence="13 14">Neff</strain>
    </source>
</reference>
<feature type="coiled-coil region" evidence="10">
    <location>
        <begin position="388"/>
        <end position="425"/>
    </location>
</feature>
<evidence type="ECO:0000256" key="10">
    <source>
        <dbReference type="SAM" id="Coils"/>
    </source>
</evidence>
<dbReference type="OMA" id="EVCCINE"/>
<dbReference type="PANTHER" id="PTHR44899:SF3">
    <property type="entry name" value="SERINE_THREONINE-PROTEIN KINASE NEK1"/>
    <property type="match status" value="1"/>
</dbReference>
<dbReference type="PROSITE" id="PS00108">
    <property type="entry name" value="PROTEIN_KINASE_ST"/>
    <property type="match status" value="1"/>
</dbReference>
<proteinExistence type="predicted"/>
<dbReference type="GO" id="GO:0005524">
    <property type="term" value="F:ATP binding"/>
    <property type="evidence" value="ECO:0007669"/>
    <property type="project" value="UniProtKB-UniRule"/>
</dbReference>
<dbReference type="Gene3D" id="2.30.29.30">
    <property type="entry name" value="Pleckstrin-homology domain (PH domain)/Phosphotyrosine-binding domain (PTB)"/>
    <property type="match status" value="1"/>
</dbReference>
<evidence type="ECO:0000313" key="13">
    <source>
        <dbReference type="EMBL" id="ELR20244.1"/>
    </source>
</evidence>
<dbReference type="InterPro" id="IPR000719">
    <property type="entry name" value="Prot_kinase_dom"/>
</dbReference>
<dbReference type="PANTHER" id="PTHR44899">
    <property type="entry name" value="CAMK FAMILY PROTEIN KINASE"/>
    <property type="match status" value="1"/>
</dbReference>
<dbReference type="Proteomes" id="UP000011083">
    <property type="component" value="Unassembled WGS sequence"/>
</dbReference>
<evidence type="ECO:0000256" key="1">
    <source>
        <dbReference type="ARBA" id="ARBA00012513"/>
    </source>
</evidence>
<accession>L8H402</accession>
<feature type="compositionally biased region" description="Acidic residues" evidence="11">
    <location>
        <begin position="483"/>
        <end position="499"/>
    </location>
</feature>
<keyword evidence="10" id="KW-0175">Coiled coil</keyword>
<dbReference type="EC" id="2.7.11.1" evidence="1"/>
<dbReference type="InterPro" id="IPR017441">
    <property type="entry name" value="Protein_kinase_ATP_BS"/>
</dbReference>
<dbReference type="KEGG" id="acan:ACA1_117170"/>
<evidence type="ECO:0000313" key="14">
    <source>
        <dbReference type="Proteomes" id="UP000011083"/>
    </source>
</evidence>
<dbReference type="STRING" id="1257118.L8H402"/>
<evidence type="ECO:0000259" key="12">
    <source>
        <dbReference type="PROSITE" id="PS50011"/>
    </source>
</evidence>
<evidence type="ECO:0000256" key="8">
    <source>
        <dbReference type="ARBA" id="ARBA00048679"/>
    </source>
</evidence>
<dbReference type="InterPro" id="IPR008271">
    <property type="entry name" value="Ser/Thr_kinase_AS"/>
</dbReference>
<feature type="binding site" evidence="9">
    <location>
        <position position="175"/>
    </location>
    <ligand>
        <name>ATP</name>
        <dbReference type="ChEBI" id="CHEBI:30616"/>
    </ligand>
</feature>
<evidence type="ECO:0000256" key="9">
    <source>
        <dbReference type="PROSITE-ProRule" id="PRU10141"/>
    </source>
</evidence>
<dbReference type="EMBL" id="KB007926">
    <property type="protein sequence ID" value="ELR20244.1"/>
    <property type="molecule type" value="Genomic_DNA"/>
</dbReference>
<dbReference type="GO" id="GO:0004674">
    <property type="term" value="F:protein serine/threonine kinase activity"/>
    <property type="evidence" value="ECO:0007669"/>
    <property type="project" value="UniProtKB-KW"/>
</dbReference>
<dbReference type="InterPro" id="IPR011993">
    <property type="entry name" value="PH-like_dom_sf"/>
</dbReference>